<accession>W9RII5</accession>
<dbReference type="SUPFAM" id="SSF48576">
    <property type="entry name" value="Terpenoid synthases"/>
    <property type="match status" value="1"/>
</dbReference>
<keyword evidence="4" id="KW-0812">Transmembrane</keyword>
<keyword evidence="2" id="KW-0479">Metal-binding</keyword>
<dbReference type="Proteomes" id="UP000030645">
    <property type="component" value="Unassembled WGS sequence"/>
</dbReference>
<dbReference type="Gene3D" id="1.10.600.10">
    <property type="entry name" value="Farnesyl Diphosphate Synthase"/>
    <property type="match status" value="1"/>
</dbReference>
<dbReference type="GO" id="GO:0010333">
    <property type="term" value="F:terpene synthase activity"/>
    <property type="evidence" value="ECO:0007669"/>
    <property type="project" value="InterPro"/>
</dbReference>
<organism evidence="6 7">
    <name type="scientific">Morus notabilis</name>
    <dbReference type="NCBI Taxonomy" id="981085"/>
    <lineage>
        <taxon>Eukaryota</taxon>
        <taxon>Viridiplantae</taxon>
        <taxon>Streptophyta</taxon>
        <taxon>Embryophyta</taxon>
        <taxon>Tracheophyta</taxon>
        <taxon>Spermatophyta</taxon>
        <taxon>Magnoliopsida</taxon>
        <taxon>eudicotyledons</taxon>
        <taxon>Gunneridae</taxon>
        <taxon>Pentapetalae</taxon>
        <taxon>rosids</taxon>
        <taxon>fabids</taxon>
        <taxon>Rosales</taxon>
        <taxon>Moraceae</taxon>
        <taxon>Moreae</taxon>
        <taxon>Morus</taxon>
    </lineage>
</organism>
<dbReference type="AlphaFoldDB" id="W9RII5"/>
<keyword evidence="3" id="KW-0456">Lyase</keyword>
<sequence length="167" mass="18923">MVTPTTMEEYMLIGLQNAGSFMLIAMTFIGMGDIVTLDCMNWIVGDPEPKIVRAMSVIGRVMNDIAYHKSEKRKSGHRVASAVECYMKQYETTEEEAISELCQQVTDAWKDVNKEFFHPTDIPMPLLMRVLDLVRVNHEMYRDGDGFTDSILLKDLIASLIVDPLSV</sequence>
<dbReference type="GO" id="GO:0016114">
    <property type="term" value="P:terpenoid biosynthetic process"/>
    <property type="evidence" value="ECO:0007669"/>
    <property type="project" value="InterPro"/>
</dbReference>
<dbReference type="PANTHER" id="PTHR31225:SF221">
    <property type="entry name" value="(-)-GERMACRENE D SYNTHASE"/>
    <property type="match status" value="1"/>
</dbReference>
<evidence type="ECO:0000256" key="1">
    <source>
        <dbReference type="ARBA" id="ARBA00001946"/>
    </source>
</evidence>
<evidence type="ECO:0000313" key="6">
    <source>
        <dbReference type="EMBL" id="EXB79429.1"/>
    </source>
</evidence>
<keyword evidence="4" id="KW-1133">Transmembrane helix</keyword>
<dbReference type="GO" id="GO:0000287">
    <property type="term" value="F:magnesium ion binding"/>
    <property type="evidence" value="ECO:0007669"/>
    <property type="project" value="InterPro"/>
</dbReference>
<dbReference type="PANTHER" id="PTHR31225">
    <property type="entry name" value="OS04G0344100 PROTEIN-RELATED"/>
    <property type="match status" value="1"/>
</dbReference>
<keyword evidence="4" id="KW-0472">Membrane</keyword>
<dbReference type="InterPro" id="IPR050148">
    <property type="entry name" value="Terpene_synthase-like"/>
</dbReference>
<evidence type="ECO:0000313" key="7">
    <source>
        <dbReference type="Proteomes" id="UP000030645"/>
    </source>
</evidence>
<dbReference type="EMBL" id="KE344787">
    <property type="protein sequence ID" value="EXB79429.1"/>
    <property type="molecule type" value="Genomic_DNA"/>
</dbReference>
<evidence type="ECO:0000259" key="5">
    <source>
        <dbReference type="Pfam" id="PF03936"/>
    </source>
</evidence>
<evidence type="ECO:0000256" key="3">
    <source>
        <dbReference type="ARBA" id="ARBA00023239"/>
    </source>
</evidence>
<dbReference type="InterPro" id="IPR005630">
    <property type="entry name" value="Terpene_synthase_metal-bd"/>
</dbReference>
<evidence type="ECO:0000256" key="2">
    <source>
        <dbReference type="ARBA" id="ARBA00022723"/>
    </source>
</evidence>
<reference evidence="7" key="1">
    <citation type="submission" date="2013-01" db="EMBL/GenBank/DDBJ databases">
        <title>Draft Genome Sequence of a Mulberry Tree, Morus notabilis C.K. Schneid.</title>
        <authorList>
            <person name="He N."/>
            <person name="Zhao S."/>
        </authorList>
    </citation>
    <scope>NUCLEOTIDE SEQUENCE</scope>
</reference>
<comment type="cofactor">
    <cofactor evidence="1">
        <name>Mg(2+)</name>
        <dbReference type="ChEBI" id="CHEBI:18420"/>
    </cofactor>
</comment>
<protein>
    <submittedName>
        <fullName evidence="6">(-)-germacrene D synthase</fullName>
    </submittedName>
</protein>
<feature type="domain" description="Terpene synthase metal-binding" evidence="5">
    <location>
        <begin position="6"/>
        <end position="111"/>
    </location>
</feature>
<keyword evidence="7" id="KW-1185">Reference proteome</keyword>
<proteinExistence type="predicted"/>
<dbReference type="STRING" id="981085.W9RII5"/>
<name>W9RII5_9ROSA</name>
<gene>
    <name evidence="6" type="ORF">L484_011622</name>
</gene>
<dbReference type="InterPro" id="IPR008949">
    <property type="entry name" value="Isoprenoid_synthase_dom_sf"/>
</dbReference>
<evidence type="ECO:0000256" key="4">
    <source>
        <dbReference type="SAM" id="Phobius"/>
    </source>
</evidence>
<dbReference type="eggNOG" id="ENOG502QUCN">
    <property type="taxonomic scope" value="Eukaryota"/>
</dbReference>
<feature type="transmembrane region" description="Helical" evidence="4">
    <location>
        <begin position="20"/>
        <end position="44"/>
    </location>
</feature>
<dbReference type="Pfam" id="PF03936">
    <property type="entry name" value="Terpene_synth_C"/>
    <property type="match status" value="1"/>
</dbReference>